<name>A0A1W1D0C8_9ZZZZ</name>
<dbReference type="EMBL" id="FPHM01000251">
    <property type="protein sequence ID" value="SFV71453.1"/>
    <property type="molecule type" value="Genomic_DNA"/>
</dbReference>
<sequence length="67" mass="7598">MKYVAQQYQNSIDELKAFGYFGDKMPHLENLCSEFSDTIDGVVEYVESEHVEYVAKQSQTISGVLTS</sequence>
<evidence type="ECO:0000313" key="1">
    <source>
        <dbReference type="EMBL" id="SFV71453.1"/>
    </source>
</evidence>
<organism evidence="1">
    <name type="scientific">hydrothermal vent metagenome</name>
    <dbReference type="NCBI Taxonomy" id="652676"/>
    <lineage>
        <taxon>unclassified sequences</taxon>
        <taxon>metagenomes</taxon>
        <taxon>ecological metagenomes</taxon>
    </lineage>
</organism>
<gene>
    <name evidence="1" type="ORF">MNB_SV-13-1417</name>
</gene>
<accession>A0A1W1D0C8</accession>
<dbReference type="AlphaFoldDB" id="A0A1W1D0C8"/>
<reference evidence="1" key="1">
    <citation type="submission" date="2016-10" db="EMBL/GenBank/DDBJ databases">
        <authorList>
            <person name="de Groot N.N."/>
        </authorList>
    </citation>
    <scope>NUCLEOTIDE SEQUENCE</scope>
</reference>
<proteinExistence type="predicted"/>
<protein>
    <submittedName>
        <fullName evidence="1">Uncharacterized protein</fullName>
    </submittedName>
</protein>